<feature type="compositionally biased region" description="Acidic residues" evidence="2">
    <location>
        <begin position="31"/>
        <end position="43"/>
    </location>
</feature>
<keyword evidence="1" id="KW-0175">Coiled coil</keyword>
<feature type="coiled-coil region" evidence="1">
    <location>
        <begin position="607"/>
        <end position="634"/>
    </location>
</feature>
<proteinExistence type="predicted"/>
<feature type="coiled-coil region" evidence="1">
    <location>
        <begin position="75"/>
        <end position="106"/>
    </location>
</feature>
<dbReference type="AlphaFoldDB" id="C1EIX0"/>
<dbReference type="GeneID" id="8249763"/>
<dbReference type="EMBL" id="CP001334">
    <property type="protein sequence ID" value="ACO67932.1"/>
    <property type="molecule type" value="Genomic_DNA"/>
</dbReference>
<dbReference type="KEGG" id="mis:MICPUN_64730"/>
<dbReference type="InParanoid" id="C1EIX0"/>
<dbReference type="PANTHER" id="PTHR18950">
    <property type="entry name" value="PROGESTERONE-INDUCED BLOCKING FACTOR 1"/>
    <property type="match status" value="1"/>
</dbReference>
<dbReference type="STRING" id="296587.C1EIX0"/>
<evidence type="ECO:0000313" key="4">
    <source>
        <dbReference type="Proteomes" id="UP000002009"/>
    </source>
</evidence>
<dbReference type="OMA" id="KCERDTF"/>
<feature type="coiled-coil region" evidence="1">
    <location>
        <begin position="670"/>
        <end position="697"/>
    </location>
</feature>
<evidence type="ECO:0000313" key="3">
    <source>
        <dbReference type="EMBL" id="ACO67932.1"/>
    </source>
</evidence>
<dbReference type="Proteomes" id="UP000002009">
    <property type="component" value="Chromosome 16"/>
</dbReference>
<sequence length="721" mass="80442">MGKHKERLDKLLRDINKAAGEFPGTTPRDDPGDDELLGSDDDTSSFSSGSDLDLDKLDAEVAAGSRLDAKVAARTAKLEERLASLIAEARKKDERHEERLRMKEAEFERERARMMDAVALLKDKQAEIERLAPPLRQAIAQAKDDIRVLTCSQERMQELTRRKQEDLSLAEFAILRIHQETGELRQELDVTRIERDALKDANARLDVDNKRMARELKRVTSSVDADARESTADREALQRRCDRLGRDLEDALVKVEVLSAKGAMYDEVAATVDRLTKRAAEAEKEAAGAVSEAKILRQEKTTLASQLESRRHQCELLQQDKAYLSREVESARERERRWEEEEDRLREKARALRTQADDLREKLATGHAELADKHEQRLVGEIERLQTKAQEDLERLREEHAGARDREIRALRDLRDAAVADAAVARRELSDLRKGYDDLLASHRLAMKNADVHAAETSGQLRMKSMELERVTMLHGEATSVAKVLRIECDTLTKKVRLLESQYLALESSANRARTESDMTVAEMAARLSHYEGLERELDEAVMRQAAGKENVGGGGGADVSVSGSITGSANLDGLTALSGAVPASLRRRLQQSVALGRRVNELERMLVATEASRDAAVAKVDELEGELRRAKSRAIDASQPYNYLVDRIADVERDADASARREREMGEKLEAARAAAHAAREEATALRKDLKAALDERSELAAIKNMLKGASGRTALAAKK</sequence>
<feature type="coiled-coil region" evidence="1">
    <location>
        <begin position="482"/>
        <end position="516"/>
    </location>
</feature>
<evidence type="ECO:0000256" key="2">
    <source>
        <dbReference type="SAM" id="MobiDB-lite"/>
    </source>
</evidence>
<dbReference type="InterPro" id="IPR026205">
    <property type="entry name" value="PIBF1"/>
</dbReference>
<name>C1EIX0_MICCC</name>
<dbReference type="RefSeq" id="XP_002506674.1">
    <property type="nucleotide sequence ID" value="XM_002506628.1"/>
</dbReference>
<feature type="region of interest" description="Disordered" evidence="2">
    <location>
        <begin position="1"/>
        <end position="52"/>
    </location>
</feature>
<dbReference type="OrthoDB" id="299638at2759"/>
<feature type="compositionally biased region" description="Basic and acidic residues" evidence="2">
    <location>
        <begin position="1"/>
        <end position="16"/>
    </location>
</feature>
<dbReference type="PANTHER" id="PTHR18950:SF0">
    <property type="entry name" value="PROGESTERONE IMMUNOMODULATORY BINDING FACTOR 1"/>
    <property type="match status" value="1"/>
</dbReference>
<dbReference type="GO" id="GO:0005815">
    <property type="term" value="C:microtubule organizing center"/>
    <property type="evidence" value="ECO:0007669"/>
    <property type="project" value="TreeGrafter"/>
</dbReference>
<accession>C1EIX0</accession>
<protein>
    <submittedName>
        <fullName evidence="3">Uncharacterized protein</fullName>
    </submittedName>
</protein>
<keyword evidence="4" id="KW-1185">Reference proteome</keyword>
<organism evidence="3 4">
    <name type="scientific">Micromonas commoda (strain RCC299 / NOUM17 / CCMP2709)</name>
    <name type="common">Picoplanktonic green alga</name>
    <dbReference type="NCBI Taxonomy" id="296587"/>
    <lineage>
        <taxon>Eukaryota</taxon>
        <taxon>Viridiplantae</taxon>
        <taxon>Chlorophyta</taxon>
        <taxon>Mamiellophyceae</taxon>
        <taxon>Mamiellales</taxon>
        <taxon>Mamiellaceae</taxon>
        <taxon>Micromonas</taxon>
    </lineage>
</organism>
<dbReference type="GO" id="GO:0060271">
    <property type="term" value="P:cilium assembly"/>
    <property type="evidence" value="ECO:0007669"/>
    <property type="project" value="TreeGrafter"/>
</dbReference>
<feature type="coiled-coil region" evidence="1">
    <location>
        <begin position="227"/>
        <end position="406"/>
    </location>
</feature>
<gene>
    <name evidence="3" type="ORF">MICPUN_64730</name>
</gene>
<reference evidence="3 4" key="1">
    <citation type="journal article" date="2009" name="Science">
        <title>Green evolution and dynamic adaptations revealed by genomes of the marine picoeukaryotes Micromonas.</title>
        <authorList>
            <person name="Worden A.Z."/>
            <person name="Lee J.H."/>
            <person name="Mock T."/>
            <person name="Rouze P."/>
            <person name="Simmons M.P."/>
            <person name="Aerts A.L."/>
            <person name="Allen A.E."/>
            <person name="Cuvelier M.L."/>
            <person name="Derelle E."/>
            <person name="Everett M.V."/>
            <person name="Foulon E."/>
            <person name="Grimwood J."/>
            <person name="Gundlach H."/>
            <person name="Henrissat B."/>
            <person name="Napoli C."/>
            <person name="McDonald S.M."/>
            <person name="Parker M.S."/>
            <person name="Rombauts S."/>
            <person name="Salamov A."/>
            <person name="Von Dassow P."/>
            <person name="Badger J.H."/>
            <person name="Coutinho P.M."/>
            <person name="Demir E."/>
            <person name="Dubchak I."/>
            <person name="Gentemann C."/>
            <person name="Eikrem W."/>
            <person name="Gready J.E."/>
            <person name="John U."/>
            <person name="Lanier W."/>
            <person name="Lindquist E.A."/>
            <person name="Lucas S."/>
            <person name="Mayer K.F."/>
            <person name="Moreau H."/>
            <person name="Not F."/>
            <person name="Otillar R."/>
            <person name="Panaud O."/>
            <person name="Pangilinan J."/>
            <person name="Paulsen I."/>
            <person name="Piegu B."/>
            <person name="Poliakov A."/>
            <person name="Robbens S."/>
            <person name="Schmutz J."/>
            <person name="Toulza E."/>
            <person name="Wyss T."/>
            <person name="Zelensky A."/>
            <person name="Zhou K."/>
            <person name="Armbrust E.V."/>
            <person name="Bhattacharya D."/>
            <person name="Goodenough U.W."/>
            <person name="Van de Peer Y."/>
            <person name="Grigoriev I.V."/>
        </authorList>
    </citation>
    <scope>NUCLEOTIDE SEQUENCE [LARGE SCALE GENOMIC DNA]</scope>
    <source>
        <strain evidence="4">RCC299 / NOUM17</strain>
    </source>
</reference>
<dbReference type="eggNOG" id="ENOG502QRKC">
    <property type="taxonomic scope" value="Eukaryota"/>
</dbReference>
<evidence type="ECO:0000256" key="1">
    <source>
        <dbReference type="SAM" id="Coils"/>
    </source>
</evidence>